<dbReference type="AlphaFoldDB" id="J9DK19"/>
<dbReference type="VEuPathDB" id="MicrosporidiaDB:EDEG_02655"/>
<accession>J9DK19</accession>
<comment type="caution">
    <text evidence="1">The sequence shown here is derived from an EMBL/GenBank/DDBJ whole genome shotgun (WGS) entry which is preliminary data.</text>
</comment>
<sequence length="109" mass="13225">MYFKNNIYLNSKNFNNKSCIESINILAKYLVEFVFNYQKHFIYINWLIKDHSHDQNFFKICQTIDSLTSTIKKTEFIEDINILYLEFINDEKNNIYRREVLKEGSVGFF</sequence>
<reference evidence="1 2" key="1">
    <citation type="submission" date="2011-08" db="EMBL/GenBank/DDBJ databases">
        <authorList>
            <person name="Liu Z.J."/>
            <person name="Shi F.L."/>
            <person name="Lu J.Q."/>
            <person name="Li M."/>
            <person name="Wang Z.L."/>
        </authorList>
    </citation>
    <scope>NUCLEOTIDE SEQUENCE [LARGE SCALE GENOMIC DNA]</scope>
    <source>
        <strain evidence="1 2">USNM 41457</strain>
    </source>
</reference>
<protein>
    <submittedName>
        <fullName evidence="1">Uncharacterized protein</fullName>
    </submittedName>
</protein>
<dbReference type="InParanoid" id="J9DK19"/>
<evidence type="ECO:0000313" key="1">
    <source>
        <dbReference type="EMBL" id="EJW02960.1"/>
    </source>
</evidence>
<proteinExistence type="predicted"/>
<organism evidence="1 2">
    <name type="scientific">Edhazardia aedis (strain USNM 41457)</name>
    <name type="common">Microsporidian parasite</name>
    <dbReference type="NCBI Taxonomy" id="1003232"/>
    <lineage>
        <taxon>Eukaryota</taxon>
        <taxon>Fungi</taxon>
        <taxon>Fungi incertae sedis</taxon>
        <taxon>Microsporidia</taxon>
        <taxon>Edhazardia</taxon>
    </lineage>
</organism>
<dbReference type="HOGENOM" id="CLU_2183897_0_0_1"/>
<dbReference type="EMBL" id="AFBI03000050">
    <property type="protein sequence ID" value="EJW02960.1"/>
    <property type="molecule type" value="Genomic_DNA"/>
</dbReference>
<dbReference type="Proteomes" id="UP000003163">
    <property type="component" value="Unassembled WGS sequence"/>
</dbReference>
<keyword evidence="2" id="KW-1185">Reference proteome</keyword>
<name>J9DK19_EDHAE</name>
<gene>
    <name evidence="1" type="ORF">EDEG_02655</name>
</gene>
<reference evidence="2" key="2">
    <citation type="submission" date="2015-07" db="EMBL/GenBank/DDBJ databases">
        <title>Contrasting host-pathogen interactions and genome evolution in two generalist and specialist microsporidian pathogens of mosquitoes.</title>
        <authorList>
            <consortium name="The Broad Institute Genomics Platform"/>
            <consortium name="The Broad Institute Genome Sequencing Center for Infectious Disease"/>
            <person name="Cuomo C.A."/>
            <person name="Sanscrainte N.D."/>
            <person name="Goldberg J.M."/>
            <person name="Heiman D."/>
            <person name="Young S."/>
            <person name="Zeng Q."/>
            <person name="Becnel J.J."/>
            <person name="Birren B.W."/>
        </authorList>
    </citation>
    <scope>NUCLEOTIDE SEQUENCE [LARGE SCALE GENOMIC DNA]</scope>
    <source>
        <strain evidence="2">USNM 41457</strain>
    </source>
</reference>
<evidence type="ECO:0000313" key="2">
    <source>
        <dbReference type="Proteomes" id="UP000003163"/>
    </source>
</evidence>